<keyword evidence="6" id="KW-0378">Hydrolase</keyword>
<evidence type="ECO:0000256" key="2">
    <source>
        <dbReference type="ARBA" id="ARBA00010407"/>
    </source>
</evidence>
<dbReference type="FunFam" id="3.90.70.80:FF:000018">
    <property type="entry name" value="OTU domain-containing protein 5-B"/>
    <property type="match status" value="1"/>
</dbReference>
<evidence type="ECO:0000256" key="8">
    <source>
        <dbReference type="SAM" id="MobiDB-lite"/>
    </source>
</evidence>
<keyword evidence="4" id="KW-0645">Protease</keyword>
<dbReference type="InParanoid" id="A0A067RE77"/>
<dbReference type="GO" id="GO:0004843">
    <property type="term" value="F:cysteine-type deubiquitinase activity"/>
    <property type="evidence" value="ECO:0007669"/>
    <property type="project" value="UniProtKB-EC"/>
</dbReference>
<organism evidence="10 11">
    <name type="scientific">Zootermopsis nevadensis</name>
    <name type="common">Dampwood termite</name>
    <dbReference type="NCBI Taxonomy" id="136037"/>
    <lineage>
        <taxon>Eukaryota</taxon>
        <taxon>Metazoa</taxon>
        <taxon>Ecdysozoa</taxon>
        <taxon>Arthropoda</taxon>
        <taxon>Hexapoda</taxon>
        <taxon>Insecta</taxon>
        <taxon>Pterygota</taxon>
        <taxon>Neoptera</taxon>
        <taxon>Polyneoptera</taxon>
        <taxon>Dictyoptera</taxon>
        <taxon>Blattodea</taxon>
        <taxon>Blattoidea</taxon>
        <taxon>Termitoidae</taxon>
        <taxon>Termopsidae</taxon>
        <taxon>Zootermopsis</taxon>
    </lineage>
</organism>
<feature type="compositionally biased region" description="Polar residues" evidence="8">
    <location>
        <begin position="104"/>
        <end position="121"/>
    </location>
</feature>
<dbReference type="PROSITE" id="PS50802">
    <property type="entry name" value="OTU"/>
    <property type="match status" value="1"/>
</dbReference>
<evidence type="ECO:0000256" key="4">
    <source>
        <dbReference type="ARBA" id="ARBA00022670"/>
    </source>
</evidence>
<dbReference type="FunCoup" id="A0A067RE77">
    <property type="interactions" value="10"/>
</dbReference>
<feature type="region of interest" description="Disordered" evidence="8">
    <location>
        <begin position="1"/>
        <end position="129"/>
    </location>
</feature>
<dbReference type="PANTHER" id="PTHR12419:SF4">
    <property type="entry name" value="OTU DOMAIN-CONTAINING PROTEIN 5"/>
    <property type="match status" value="1"/>
</dbReference>
<dbReference type="EC" id="3.4.19.12" evidence="3"/>
<dbReference type="Proteomes" id="UP000027135">
    <property type="component" value="Unassembled WGS sequence"/>
</dbReference>
<evidence type="ECO:0000313" key="10">
    <source>
        <dbReference type="EMBL" id="KDR17187.1"/>
    </source>
</evidence>
<dbReference type="PANTHER" id="PTHR12419">
    <property type="entry name" value="OTU DOMAIN CONTAINING PROTEIN"/>
    <property type="match status" value="1"/>
</dbReference>
<dbReference type="GO" id="GO:0006508">
    <property type="term" value="P:proteolysis"/>
    <property type="evidence" value="ECO:0007669"/>
    <property type="project" value="UniProtKB-KW"/>
</dbReference>
<feature type="region of interest" description="Disordered" evidence="8">
    <location>
        <begin position="519"/>
        <end position="549"/>
    </location>
</feature>
<keyword evidence="11" id="KW-1185">Reference proteome</keyword>
<dbReference type="AlphaFoldDB" id="A0A067RE77"/>
<feature type="compositionally biased region" description="Low complexity" evidence="8">
    <location>
        <begin position="405"/>
        <end position="419"/>
    </location>
</feature>
<feature type="compositionally biased region" description="Basic residues" evidence="8">
    <location>
        <begin position="82"/>
        <end position="96"/>
    </location>
</feature>
<dbReference type="STRING" id="136037.A0A067RE77"/>
<dbReference type="GO" id="GO:0016579">
    <property type="term" value="P:protein deubiquitination"/>
    <property type="evidence" value="ECO:0007669"/>
    <property type="project" value="TreeGrafter"/>
</dbReference>
<evidence type="ECO:0000313" key="11">
    <source>
        <dbReference type="Proteomes" id="UP000027135"/>
    </source>
</evidence>
<dbReference type="InterPro" id="IPR038765">
    <property type="entry name" value="Papain-like_cys_pep_sf"/>
</dbReference>
<reference evidence="10 11" key="1">
    <citation type="journal article" date="2014" name="Nat. Commun.">
        <title>Molecular traces of alternative social organization in a termite genome.</title>
        <authorList>
            <person name="Terrapon N."/>
            <person name="Li C."/>
            <person name="Robertson H.M."/>
            <person name="Ji L."/>
            <person name="Meng X."/>
            <person name="Booth W."/>
            <person name="Chen Z."/>
            <person name="Childers C.P."/>
            <person name="Glastad K.M."/>
            <person name="Gokhale K."/>
            <person name="Gowin J."/>
            <person name="Gronenberg W."/>
            <person name="Hermansen R.A."/>
            <person name="Hu H."/>
            <person name="Hunt B.G."/>
            <person name="Huylmans A.K."/>
            <person name="Khalil S.M."/>
            <person name="Mitchell R.D."/>
            <person name="Munoz-Torres M.C."/>
            <person name="Mustard J.A."/>
            <person name="Pan H."/>
            <person name="Reese J.T."/>
            <person name="Scharf M.E."/>
            <person name="Sun F."/>
            <person name="Vogel H."/>
            <person name="Xiao J."/>
            <person name="Yang W."/>
            <person name="Yang Z."/>
            <person name="Yang Z."/>
            <person name="Zhou J."/>
            <person name="Zhu J."/>
            <person name="Brent C.S."/>
            <person name="Elsik C.G."/>
            <person name="Goodisman M.A."/>
            <person name="Liberles D.A."/>
            <person name="Roe R.M."/>
            <person name="Vargo E.L."/>
            <person name="Vilcinskas A."/>
            <person name="Wang J."/>
            <person name="Bornberg-Bauer E."/>
            <person name="Korb J."/>
            <person name="Zhang G."/>
            <person name="Liebig J."/>
        </authorList>
    </citation>
    <scope>NUCLEOTIDE SEQUENCE [LARGE SCALE GENOMIC DNA]</scope>
    <source>
        <tissue evidence="10">Whole organism</tissue>
    </source>
</reference>
<evidence type="ECO:0000256" key="1">
    <source>
        <dbReference type="ARBA" id="ARBA00000707"/>
    </source>
</evidence>
<dbReference type="InterPro" id="IPR050704">
    <property type="entry name" value="Peptidase_C85-like"/>
</dbReference>
<proteinExistence type="inferred from homology"/>
<dbReference type="Pfam" id="PF02338">
    <property type="entry name" value="OTU"/>
    <property type="match status" value="1"/>
</dbReference>
<evidence type="ECO:0000256" key="5">
    <source>
        <dbReference type="ARBA" id="ARBA00022786"/>
    </source>
</evidence>
<feature type="domain" description="OTU" evidence="9">
    <location>
        <begin position="199"/>
        <end position="322"/>
    </location>
</feature>
<feature type="region of interest" description="Disordered" evidence="8">
    <location>
        <begin position="398"/>
        <end position="450"/>
    </location>
</feature>
<protein>
    <recommendedName>
        <fullName evidence="3">ubiquitinyl hydrolase 1</fullName>
        <ecNumber evidence="3">3.4.19.12</ecNumber>
    </recommendedName>
    <alternativeName>
        <fullName evidence="7">Deubiquitinating enzyme A</fullName>
    </alternativeName>
</protein>
<dbReference type="InterPro" id="IPR003323">
    <property type="entry name" value="OTU_dom"/>
</dbReference>
<comment type="catalytic activity">
    <reaction evidence="1">
        <text>Thiol-dependent hydrolysis of ester, thioester, amide, peptide and isopeptide bonds formed by the C-terminal Gly of ubiquitin (a 76-residue protein attached to proteins as an intracellular targeting signal).</text>
        <dbReference type="EC" id="3.4.19.12"/>
    </reaction>
</comment>
<dbReference type="OMA" id="PHSCIGR"/>
<dbReference type="Gene3D" id="3.90.70.80">
    <property type="match status" value="1"/>
</dbReference>
<keyword evidence="5" id="KW-0833">Ubl conjugation pathway</keyword>
<evidence type="ECO:0000259" key="9">
    <source>
        <dbReference type="PROSITE" id="PS50802"/>
    </source>
</evidence>
<name>A0A067RE77_ZOONE</name>
<feature type="compositionally biased region" description="Basic residues" evidence="8">
    <location>
        <begin position="1"/>
        <end position="10"/>
    </location>
</feature>
<dbReference type="CDD" id="cd22752">
    <property type="entry name" value="OTU_OTUD5-like"/>
    <property type="match status" value="1"/>
</dbReference>
<evidence type="ECO:0000256" key="6">
    <source>
        <dbReference type="ARBA" id="ARBA00022801"/>
    </source>
</evidence>
<evidence type="ECO:0000256" key="7">
    <source>
        <dbReference type="ARBA" id="ARBA00033460"/>
    </source>
</evidence>
<evidence type="ECO:0000256" key="3">
    <source>
        <dbReference type="ARBA" id="ARBA00012759"/>
    </source>
</evidence>
<dbReference type="SUPFAM" id="SSF54001">
    <property type="entry name" value="Cysteine proteinases"/>
    <property type="match status" value="1"/>
</dbReference>
<feature type="compositionally biased region" description="Basic and acidic residues" evidence="8">
    <location>
        <begin position="437"/>
        <end position="450"/>
    </location>
</feature>
<gene>
    <name evidence="10" type="ORF">L798_08288</name>
</gene>
<dbReference type="GO" id="GO:0061578">
    <property type="term" value="F:K63-linked deubiquitinase activity"/>
    <property type="evidence" value="ECO:0007669"/>
    <property type="project" value="TreeGrafter"/>
</dbReference>
<dbReference type="eggNOG" id="KOG2605">
    <property type="taxonomic scope" value="Eukaryota"/>
</dbReference>
<sequence>MTILAKKKVNQGKPEESSDSSAHHGGSHSRTLAMGSMPNHSQGTETKGHSSPCWSSGEKRASHCSSSHFDDYEPHESGPSQSKRRHRASPHRTTRSKLRERNAASPTFPGSSPVAGSSPTAGPSGLVDELVNASGYNSGDEYGPCESADISEAEWVEVEYSFFLSSYITRYCYDIMLCSAFIHMQRDRWFEKSIRRKGFIIKQMEQDGACLFRAVADQVYGDQEMHATVRSHCMDYIAANGDYFSQYVTEDFDTYVDRKRHEYVHGNHIEMQAMSEMYNRTVEVFCYGTDPINIFLGKHKNDNEPIRLSYQRGSHYNSIVDPYKATVGVGLGLPSYTPGLAEKNLMKEAVNQSEHFQVEQAMLEDKLRATDWEATNEAIEEQVARESYLQWLRDNEQRNKNMQRSTTATSSTATVTSDSNRSSPRTRVGGVNSPSHPESHRNSPKVVDTKRFSDDATACSSSAGCSWDEMPNSRQGFDILETASFLNHFSPELFGLKEWEDGILAQVIARSQQEYIDRLKKNRDNNENSDSVSSNGSSNGDIEGPSTSR</sequence>
<feature type="compositionally biased region" description="Low complexity" evidence="8">
    <location>
        <begin position="528"/>
        <end position="541"/>
    </location>
</feature>
<accession>A0A067RE77</accession>
<comment type="similarity">
    <text evidence="2">Belongs to the peptidase C85 family.</text>
</comment>
<dbReference type="EMBL" id="KK852750">
    <property type="protein sequence ID" value="KDR17187.1"/>
    <property type="molecule type" value="Genomic_DNA"/>
</dbReference>